<evidence type="ECO:0000313" key="3">
    <source>
        <dbReference type="EMBL" id="KAL2048704.1"/>
    </source>
</evidence>
<dbReference type="EMBL" id="JBHFEH010000082">
    <property type="protein sequence ID" value="KAL2048704.1"/>
    <property type="molecule type" value="Genomic_DNA"/>
</dbReference>
<dbReference type="PANTHER" id="PTHR38795">
    <property type="entry name" value="DUF6604 DOMAIN-CONTAINING PROTEIN"/>
    <property type="match status" value="1"/>
</dbReference>
<reference evidence="3 4" key="1">
    <citation type="submission" date="2024-09" db="EMBL/GenBank/DDBJ databases">
        <title>Rethinking Asexuality: The Enigmatic Case of Functional Sexual Genes in Lepraria (Stereocaulaceae).</title>
        <authorList>
            <person name="Doellman M."/>
            <person name="Sun Y."/>
            <person name="Barcenas-Pena A."/>
            <person name="Lumbsch H.T."/>
            <person name="Grewe F."/>
        </authorList>
    </citation>
    <scope>NUCLEOTIDE SEQUENCE [LARGE SCALE GENOMIC DNA]</scope>
    <source>
        <strain evidence="3 4">Grewe 0041</strain>
    </source>
</reference>
<gene>
    <name evidence="3" type="ORF">ABVK25_011021</name>
</gene>
<sequence>MLGCTYHLTKEGRIPSGHHSTYVQYKQDTRTVVAWLVSHGTSDYKCRTTLSISDLVGLAEIIQKKAVEMPDTIDFLFREAIKARTQLSNFFRRTSSKGKDDEETLNHEHFTSSLTKIHADLCECCAKPKEKCKQADQYHPCGDSKKAPSNPFSLLKFGCTVDHEHPSGIRTHDSQYDNSASDREGKTATSGPRVPRLIDDTLVEAIELRKAAQEMVDLLCATRNAWEQASMGKFSIVIAAFMTNAAFAAFEPVEQQLKLSCDVSDPGILRSKLTQIEPCSGELPAGSQTQSSIPAVQLAEALQHSWRLLLGLKAHDTVKQPVQTAIPFQPSSQITIRQGIRSASKNKESLNMILQNIRQHIQNDSFCPNIVRVGSPAYAEVGYFLTHHGANSNGLRCCYGLQILLETYTSYLLGSKPAPESSGCRLQALRFTQGAIRSIGAILDSPTMPCRCRGTLAYHLENLHLDFETFLRAKVFDLYFQSPWVSGSHILEMLDALFYYGLRVFSYRNYLGSVLHVYNVLRQFTGVESIPLLENLCTLFEDILFPGGRPSRNFKVCYVRYMGGRLRFKSHKTDHKSGYHSMVIPAHTAKATAGFGSRNDVDDPRFQYGKLSLFHHVKGKSYHLDRVTWERVYNVKNDHANESQPSQKSTERCPCSQHTHTVHDLYSGTSQQSLQSLQTAILTEFTGPFPIPKINFFEVYLSCLNIISIISDKYHGDKARPGQHCLCFVDPMLSFADRCEGNGRASLLLGCRELVDICRQAMVEVLGGKDLQGFLWEGI</sequence>
<name>A0ABR4ASM3_9LECA</name>
<comment type="caution">
    <text evidence="3">The sequence shown here is derived from an EMBL/GenBank/DDBJ whole genome shotgun (WGS) entry which is preliminary data.</text>
</comment>
<evidence type="ECO:0000313" key="4">
    <source>
        <dbReference type="Proteomes" id="UP001590951"/>
    </source>
</evidence>
<keyword evidence="4" id="KW-1185">Reference proteome</keyword>
<organism evidence="3 4">
    <name type="scientific">Lepraria finkii</name>
    <dbReference type="NCBI Taxonomy" id="1340010"/>
    <lineage>
        <taxon>Eukaryota</taxon>
        <taxon>Fungi</taxon>
        <taxon>Dikarya</taxon>
        <taxon>Ascomycota</taxon>
        <taxon>Pezizomycotina</taxon>
        <taxon>Lecanoromycetes</taxon>
        <taxon>OSLEUM clade</taxon>
        <taxon>Lecanoromycetidae</taxon>
        <taxon>Lecanorales</taxon>
        <taxon>Lecanorineae</taxon>
        <taxon>Stereocaulaceae</taxon>
        <taxon>Lepraria</taxon>
    </lineage>
</organism>
<evidence type="ECO:0000256" key="1">
    <source>
        <dbReference type="SAM" id="MobiDB-lite"/>
    </source>
</evidence>
<evidence type="ECO:0000259" key="2">
    <source>
        <dbReference type="Pfam" id="PF20253"/>
    </source>
</evidence>
<dbReference type="PANTHER" id="PTHR38795:SF1">
    <property type="entry name" value="DUF6604 DOMAIN-CONTAINING PROTEIN"/>
    <property type="match status" value="1"/>
</dbReference>
<feature type="compositionally biased region" description="Basic and acidic residues" evidence="1">
    <location>
        <begin position="166"/>
        <end position="186"/>
    </location>
</feature>
<proteinExistence type="predicted"/>
<accession>A0ABR4ASM3</accession>
<dbReference type="InterPro" id="IPR046539">
    <property type="entry name" value="DUF6604"/>
</dbReference>
<feature type="region of interest" description="Disordered" evidence="1">
    <location>
        <begin position="166"/>
        <end position="194"/>
    </location>
</feature>
<protein>
    <recommendedName>
        <fullName evidence="2">DUF6604 domain-containing protein</fullName>
    </recommendedName>
</protein>
<dbReference type="Proteomes" id="UP001590951">
    <property type="component" value="Unassembled WGS sequence"/>
</dbReference>
<feature type="domain" description="DUF6604" evidence="2">
    <location>
        <begin position="24"/>
        <end position="256"/>
    </location>
</feature>
<dbReference type="Pfam" id="PF20253">
    <property type="entry name" value="DUF6604"/>
    <property type="match status" value="1"/>
</dbReference>